<gene>
    <name evidence="5" type="ORF">A3C11_02220</name>
</gene>
<dbReference type="CDD" id="cd06464">
    <property type="entry name" value="ACD_sHsps-like"/>
    <property type="match status" value="1"/>
</dbReference>
<dbReference type="InterPro" id="IPR002068">
    <property type="entry name" value="A-crystallin/Hsp20_dom"/>
</dbReference>
<accession>A0A1G2KPM3</accession>
<dbReference type="PANTHER" id="PTHR11527">
    <property type="entry name" value="HEAT-SHOCK PROTEIN 20 FAMILY MEMBER"/>
    <property type="match status" value="1"/>
</dbReference>
<reference evidence="5 6" key="1">
    <citation type="journal article" date="2016" name="Nat. Commun.">
        <title>Thousands of microbial genomes shed light on interconnected biogeochemical processes in an aquifer system.</title>
        <authorList>
            <person name="Anantharaman K."/>
            <person name="Brown C.T."/>
            <person name="Hug L.A."/>
            <person name="Sharon I."/>
            <person name="Castelle C.J."/>
            <person name="Probst A.J."/>
            <person name="Thomas B.C."/>
            <person name="Singh A."/>
            <person name="Wilkins M.J."/>
            <person name="Karaoz U."/>
            <person name="Brodie E.L."/>
            <person name="Williams K.H."/>
            <person name="Hubbard S.S."/>
            <person name="Banfield J.F."/>
        </authorList>
    </citation>
    <scope>NUCLEOTIDE SEQUENCE [LARGE SCALE GENOMIC DNA]</scope>
</reference>
<proteinExistence type="inferred from homology"/>
<dbReference type="EMBL" id="MHQJ01000046">
    <property type="protein sequence ID" value="OHA00451.1"/>
    <property type="molecule type" value="Genomic_DNA"/>
</dbReference>
<protein>
    <recommendedName>
        <fullName evidence="4">SHSP domain-containing protein</fullName>
    </recommendedName>
</protein>
<dbReference type="InterPro" id="IPR008978">
    <property type="entry name" value="HSP20-like_chaperone"/>
</dbReference>
<comment type="similarity">
    <text evidence="1 2">Belongs to the small heat shock protein (HSP20) family.</text>
</comment>
<evidence type="ECO:0000256" key="1">
    <source>
        <dbReference type="PROSITE-ProRule" id="PRU00285"/>
    </source>
</evidence>
<evidence type="ECO:0000259" key="4">
    <source>
        <dbReference type="PROSITE" id="PS01031"/>
    </source>
</evidence>
<evidence type="ECO:0000256" key="3">
    <source>
        <dbReference type="SAM" id="MobiDB-lite"/>
    </source>
</evidence>
<dbReference type="Gene3D" id="2.60.40.790">
    <property type="match status" value="1"/>
</dbReference>
<feature type="domain" description="SHSP" evidence="4">
    <location>
        <begin position="49"/>
        <end position="161"/>
    </location>
</feature>
<evidence type="ECO:0000313" key="5">
    <source>
        <dbReference type="EMBL" id="OHA00451.1"/>
    </source>
</evidence>
<dbReference type="Proteomes" id="UP000177362">
    <property type="component" value="Unassembled WGS sequence"/>
</dbReference>
<dbReference type="Pfam" id="PF00011">
    <property type="entry name" value="HSP20"/>
    <property type="match status" value="1"/>
</dbReference>
<evidence type="ECO:0000256" key="2">
    <source>
        <dbReference type="RuleBase" id="RU003616"/>
    </source>
</evidence>
<organism evidence="5 6">
    <name type="scientific">Candidatus Sungbacteria bacterium RIFCSPHIGHO2_02_FULL_49_12</name>
    <dbReference type="NCBI Taxonomy" id="1802271"/>
    <lineage>
        <taxon>Bacteria</taxon>
        <taxon>Candidatus Sungiibacteriota</taxon>
    </lineage>
</organism>
<feature type="region of interest" description="Disordered" evidence="3">
    <location>
        <begin position="1"/>
        <end position="52"/>
    </location>
</feature>
<dbReference type="PROSITE" id="PS01031">
    <property type="entry name" value="SHSP"/>
    <property type="match status" value="1"/>
</dbReference>
<evidence type="ECO:0000313" key="6">
    <source>
        <dbReference type="Proteomes" id="UP000177362"/>
    </source>
</evidence>
<dbReference type="SUPFAM" id="SSF49764">
    <property type="entry name" value="HSP20-like chaperones"/>
    <property type="match status" value="1"/>
</dbReference>
<sequence length="161" mass="17999">MADPRSFFERLTGSKSAAVPAEPPKERTSQISGRTTAGGAKTEEDFVPQQEEEGELTVDIYDDGDYVVIQAIVGGVKPEDIDVQVTDDVVTVRGKRLRTQEIDEGSFYYRELYWGSFSRSIILPQEIISDEAEASMKNGLLTVKLPKRDRNKAQKLRVKSD</sequence>
<comment type="caution">
    <text evidence="5">The sequence shown here is derived from an EMBL/GenBank/DDBJ whole genome shotgun (WGS) entry which is preliminary data.</text>
</comment>
<name>A0A1G2KPM3_9BACT</name>
<dbReference type="AlphaFoldDB" id="A0A1G2KPM3"/>
<dbReference type="STRING" id="1802271.A3C11_02220"/>
<dbReference type="InterPro" id="IPR031107">
    <property type="entry name" value="Small_HSP"/>
</dbReference>